<protein>
    <submittedName>
        <fullName evidence="1">Uncharacterized protein</fullName>
    </submittedName>
</protein>
<dbReference type="Proteomes" id="UP000465221">
    <property type="component" value="Unassembled WGS sequence"/>
</dbReference>
<accession>A0A8H3P485</accession>
<sequence>MATSPDCLILRYSGSELTDEQSFHNHLVGKISEARATRRDVIYAELVYDNIAPSWMANVGDALERAKAGVCKSYNPFTLILRVVAMPSFLHNVDQVWCHEMKIEWLLSGQLTRNESRMLHVTANSDYEFPDGPLVRIQKSPNVAYNVPNAIMPRIVVESGWSESLDEIRENAREWLVGGNGAVQAAIIIKWTPSRTTRRVRGLVELYALDRSGMPRLQQREKEIFPVPPGIQPGSQAITVTRRMLFGQLIRPGASPGDILPLDIDMLRDVARIEMAKMGYSPA</sequence>
<name>A0A8H3P485_9EURO</name>
<comment type="caution">
    <text evidence="1">The sequence shown here is derived from an EMBL/GenBank/DDBJ whole genome shotgun (WGS) entry which is preliminary data.</text>
</comment>
<evidence type="ECO:0000313" key="2">
    <source>
        <dbReference type="Proteomes" id="UP000465221"/>
    </source>
</evidence>
<dbReference type="EMBL" id="BLKC01000060">
    <property type="protein sequence ID" value="GFF45047.1"/>
    <property type="molecule type" value="Genomic_DNA"/>
</dbReference>
<gene>
    <name evidence="1" type="ORF">IFM46972_07699</name>
</gene>
<organism evidence="1 2">
    <name type="scientific">Aspergillus udagawae</name>
    <dbReference type="NCBI Taxonomy" id="91492"/>
    <lineage>
        <taxon>Eukaryota</taxon>
        <taxon>Fungi</taxon>
        <taxon>Dikarya</taxon>
        <taxon>Ascomycota</taxon>
        <taxon>Pezizomycotina</taxon>
        <taxon>Eurotiomycetes</taxon>
        <taxon>Eurotiomycetidae</taxon>
        <taxon>Eurotiales</taxon>
        <taxon>Aspergillaceae</taxon>
        <taxon>Aspergillus</taxon>
        <taxon>Aspergillus subgen. Fumigati</taxon>
    </lineage>
</organism>
<reference evidence="1 2" key="1">
    <citation type="submission" date="2020-01" db="EMBL/GenBank/DDBJ databases">
        <title>Draft genome sequence of Aspergillus udagawae IFM 46972.</title>
        <authorList>
            <person name="Takahashi H."/>
            <person name="Yaguchi T."/>
        </authorList>
    </citation>
    <scope>NUCLEOTIDE SEQUENCE [LARGE SCALE GENOMIC DNA]</scope>
    <source>
        <strain evidence="1 2">IFM 46972</strain>
    </source>
</reference>
<evidence type="ECO:0000313" key="1">
    <source>
        <dbReference type="EMBL" id="GFF45047.1"/>
    </source>
</evidence>
<proteinExistence type="predicted"/>
<dbReference type="AlphaFoldDB" id="A0A8H3P485"/>